<accession>A0A6A6TZQ1</accession>
<dbReference type="EMBL" id="MU004241">
    <property type="protein sequence ID" value="KAF2665180.1"/>
    <property type="molecule type" value="Genomic_DNA"/>
</dbReference>
<protein>
    <submittedName>
        <fullName evidence="1">Alpha-galactosidase A</fullName>
    </submittedName>
</protein>
<dbReference type="AlphaFoldDB" id="A0A6A6TZQ1"/>
<evidence type="ECO:0000313" key="2">
    <source>
        <dbReference type="Proteomes" id="UP000799302"/>
    </source>
</evidence>
<gene>
    <name evidence="1" type="ORF">BT63DRAFT_86995</name>
</gene>
<proteinExistence type="predicted"/>
<dbReference type="Proteomes" id="UP000799302">
    <property type="component" value="Unassembled WGS sequence"/>
</dbReference>
<evidence type="ECO:0000313" key="1">
    <source>
        <dbReference type="EMBL" id="KAF2665180.1"/>
    </source>
</evidence>
<sequence length="267" mass="30299">MESLTVAKSEISVLNQEIDNEKGFYRIRAGNRVHYVTIFAGVFDETIMCRPFLLVPVLPDFPDDQWTTMEIRPQKDGTVETTISSEPLPTIEDDIIWHANKVEILDLKASRRRIKPRILEVMYEDTPAIAKFARFPWEIAYVENETFAYSVLQEHAPEVIPRFLGHLTEGGRVMGLLLEKVEGACVSIENLSQCEKAVQAIHQAGLLHGDVNRYNFIVDSKTAAIKVIDFEHAEAFEHDLAKKEMDSLIYEIQEDSGRGGPPRLIAM</sequence>
<name>A0A6A6TZQ1_9PEZI</name>
<dbReference type="Gene3D" id="1.10.510.10">
    <property type="entry name" value="Transferase(Phosphotransferase) domain 1"/>
    <property type="match status" value="1"/>
</dbReference>
<keyword evidence="2" id="KW-1185">Reference proteome</keyword>
<organism evidence="1 2">
    <name type="scientific">Microthyrium microscopicum</name>
    <dbReference type="NCBI Taxonomy" id="703497"/>
    <lineage>
        <taxon>Eukaryota</taxon>
        <taxon>Fungi</taxon>
        <taxon>Dikarya</taxon>
        <taxon>Ascomycota</taxon>
        <taxon>Pezizomycotina</taxon>
        <taxon>Dothideomycetes</taxon>
        <taxon>Dothideomycetes incertae sedis</taxon>
        <taxon>Microthyriales</taxon>
        <taxon>Microthyriaceae</taxon>
        <taxon>Microthyrium</taxon>
    </lineage>
</organism>
<dbReference type="InterPro" id="IPR011009">
    <property type="entry name" value="Kinase-like_dom_sf"/>
</dbReference>
<dbReference type="OrthoDB" id="2687876at2759"/>
<reference evidence="1" key="1">
    <citation type="journal article" date="2020" name="Stud. Mycol.">
        <title>101 Dothideomycetes genomes: a test case for predicting lifestyles and emergence of pathogens.</title>
        <authorList>
            <person name="Haridas S."/>
            <person name="Albert R."/>
            <person name="Binder M."/>
            <person name="Bloem J."/>
            <person name="Labutti K."/>
            <person name="Salamov A."/>
            <person name="Andreopoulos B."/>
            <person name="Baker S."/>
            <person name="Barry K."/>
            <person name="Bills G."/>
            <person name="Bluhm B."/>
            <person name="Cannon C."/>
            <person name="Castanera R."/>
            <person name="Culley D."/>
            <person name="Daum C."/>
            <person name="Ezra D."/>
            <person name="Gonzalez J."/>
            <person name="Henrissat B."/>
            <person name="Kuo A."/>
            <person name="Liang C."/>
            <person name="Lipzen A."/>
            <person name="Lutzoni F."/>
            <person name="Magnuson J."/>
            <person name="Mondo S."/>
            <person name="Nolan M."/>
            <person name="Ohm R."/>
            <person name="Pangilinan J."/>
            <person name="Park H.-J."/>
            <person name="Ramirez L."/>
            <person name="Alfaro M."/>
            <person name="Sun H."/>
            <person name="Tritt A."/>
            <person name="Yoshinaga Y."/>
            <person name="Zwiers L.-H."/>
            <person name="Turgeon B."/>
            <person name="Goodwin S."/>
            <person name="Spatafora J."/>
            <person name="Crous P."/>
            <person name="Grigoriev I."/>
        </authorList>
    </citation>
    <scope>NUCLEOTIDE SEQUENCE</scope>
    <source>
        <strain evidence="1">CBS 115976</strain>
    </source>
</reference>
<dbReference type="SUPFAM" id="SSF56112">
    <property type="entry name" value="Protein kinase-like (PK-like)"/>
    <property type="match status" value="1"/>
</dbReference>